<sequence>MKPLFPSLFGDKSMPVDTLQQRINSLFDEFSGTGLKWAQHGMADWNAPAVDVVEKDDQIVVTAELPDIKEQDIQLQFDGDQLILKGEKQLARDEEEDPRGYHLQERFYGHFERRIPLHAAINREGICAEYRKGVLKVVLPKSAEARDQHQDIGIKFAD</sequence>
<dbReference type="Pfam" id="PF00011">
    <property type="entry name" value="HSP20"/>
    <property type="match status" value="1"/>
</dbReference>
<dbReference type="EMBL" id="QPID01000002">
    <property type="protein sequence ID" value="RCU51493.1"/>
    <property type="molecule type" value="Genomic_DNA"/>
</dbReference>
<evidence type="ECO:0000256" key="1">
    <source>
        <dbReference type="PROSITE-ProRule" id="PRU00285"/>
    </source>
</evidence>
<dbReference type="PANTHER" id="PTHR11527">
    <property type="entry name" value="HEAT-SHOCK PROTEIN 20 FAMILY MEMBER"/>
    <property type="match status" value="1"/>
</dbReference>
<dbReference type="CDD" id="cd06464">
    <property type="entry name" value="ACD_sHsps-like"/>
    <property type="match status" value="1"/>
</dbReference>
<evidence type="ECO:0000256" key="2">
    <source>
        <dbReference type="RuleBase" id="RU003616"/>
    </source>
</evidence>
<comment type="caution">
    <text evidence="4">The sequence shown here is derived from an EMBL/GenBank/DDBJ whole genome shotgun (WGS) entry which is preliminary data.</text>
</comment>
<dbReference type="Proteomes" id="UP000252558">
    <property type="component" value="Unassembled WGS sequence"/>
</dbReference>
<dbReference type="PROSITE" id="PS01031">
    <property type="entry name" value="SHSP"/>
    <property type="match status" value="1"/>
</dbReference>
<dbReference type="SUPFAM" id="SSF49764">
    <property type="entry name" value="HSP20-like chaperones"/>
    <property type="match status" value="1"/>
</dbReference>
<proteinExistence type="inferred from homology"/>
<protein>
    <submittedName>
        <fullName evidence="4">Hsp20/alpha crystallin family protein</fullName>
    </submittedName>
</protein>
<gene>
    <name evidence="4" type="ORF">DU002_03200</name>
</gene>
<dbReference type="Gene3D" id="2.60.40.790">
    <property type="match status" value="1"/>
</dbReference>
<dbReference type="InterPro" id="IPR031107">
    <property type="entry name" value="Small_HSP"/>
</dbReference>
<dbReference type="OrthoDB" id="9792695at2"/>
<feature type="domain" description="SHSP" evidence="3">
    <location>
        <begin position="41"/>
        <end position="157"/>
    </location>
</feature>
<evidence type="ECO:0000313" key="5">
    <source>
        <dbReference type="Proteomes" id="UP000252558"/>
    </source>
</evidence>
<dbReference type="InterPro" id="IPR008978">
    <property type="entry name" value="HSP20-like_chaperone"/>
</dbReference>
<reference evidence="4 5" key="1">
    <citation type="submission" date="2018-07" db="EMBL/GenBank/DDBJ databases">
        <title>Corallincola holothuriorum sp. nov., a new facultative anaerobe isolated from sea cucumber Apostichopus japonicus.</title>
        <authorList>
            <person name="Xia H."/>
        </authorList>
    </citation>
    <scope>NUCLEOTIDE SEQUENCE [LARGE SCALE GENOMIC DNA]</scope>
    <source>
        <strain evidence="4 5">C4</strain>
    </source>
</reference>
<evidence type="ECO:0000313" key="4">
    <source>
        <dbReference type="EMBL" id="RCU51493.1"/>
    </source>
</evidence>
<comment type="similarity">
    <text evidence="1 2">Belongs to the small heat shock protein (HSP20) family.</text>
</comment>
<keyword evidence="5" id="KW-1185">Reference proteome</keyword>
<dbReference type="RefSeq" id="WP_114336922.1">
    <property type="nucleotide sequence ID" value="NZ_QPID01000002.1"/>
</dbReference>
<evidence type="ECO:0000259" key="3">
    <source>
        <dbReference type="PROSITE" id="PS01031"/>
    </source>
</evidence>
<organism evidence="4 5">
    <name type="scientific">Corallincola holothuriorum</name>
    <dbReference type="NCBI Taxonomy" id="2282215"/>
    <lineage>
        <taxon>Bacteria</taxon>
        <taxon>Pseudomonadati</taxon>
        <taxon>Pseudomonadota</taxon>
        <taxon>Gammaproteobacteria</taxon>
        <taxon>Alteromonadales</taxon>
        <taxon>Psychromonadaceae</taxon>
        <taxon>Corallincola</taxon>
    </lineage>
</organism>
<dbReference type="AlphaFoldDB" id="A0A368NNQ0"/>
<name>A0A368NNQ0_9GAMM</name>
<dbReference type="InterPro" id="IPR002068">
    <property type="entry name" value="A-crystallin/Hsp20_dom"/>
</dbReference>
<accession>A0A368NNQ0</accession>